<dbReference type="Proteomes" id="UP000248798">
    <property type="component" value="Unassembled WGS sequence"/>
</dbReference>
<dbReference type="PROSITE" id="PS51257">
    <property type="entry name" value="PROKAR_LIPOPROTEIN"/>
    <property type="match status" value="1"/>
</dbReference>
<reference evidence="4 7" key="2">
    <citation type="submission" date="2019-02" db="EMBL/GenBank/DDBJ databases">
        <title>Complete genome sequence of Desulfobacter hydrogenophilus AcRS1.</title>
        <authorList>
            <person name="Marietou A."/>
            <person name="Lund M.B."/>
            <person name="Marshall I.P.G."/>
            <person name="Schreiber L."/>
            <person name="Jorgensen B."/>
        </authorList>
    </citation>
    <scope>NUCLEOTIDE SEQUENCE [LARGE SCALE GENOMIC DNA]</scope>
    <source>
        <strain evidence="4 7">AcRS1</strain>
    </source>
</reference>
<sequence>MKPLCFYPCLTAMVLLAGCVAPSQYQALETRVAVMEQNNSRRNVLAQTNTDDLEHLKQQVDEFSKNTRENYAEVKYDLQSLKDDFHSIQGQLEEVRYKFGITGQERQESLEKRLERLDNAISKNYEKVIALEKYMGFEPSVSGSPARKNDPVPSEMQNSEDGLYSYAKKLFDQGDLESAKIQFENFINKYPDSKNADNARFWIADSYYAEKWYEKAILEYQKVLENYPDSNKNAAARLKQGYAFVALGEKANARLILKELITRYPNSQEAKYAKEKLKNLN</sequence>
<feature type="chain" id="PRO_5039909032" evidence="2">
    <location>
        <begin position="28"/>
        <end position="281"/>
    </location>
</feature>
<dbReference type="SUPFAM" id="SSF48452">
    <property type="entry name" value="TPR-like"/>
    <property type="match status" value="1"/>
</dbReference>
<evidence type="ECO:0000256" key="1">
    <source>
        <dbReference type="ARBA" id="ARBA00022729"/>
    </source>
</evidence>
<dbReference type="HAMAP" id="MF_02066">
    <property type="entry name" value="CpoB"/>
    <property type="match status" value="1"/>
</dbReference>
<dbReference type="EMBL" id="QLNI01000020">
    <property type="protein sequence ID" value="RAM01958.1"/>
    <property type="molecule type" value="Genomic_DNA"/>
</dbReference>
<gene>
    <name evidence="5" type="primary">ygbF</name>
    <name evidence="4" type="synonym">ybgF</name>
    <name evidence="5" type="ORF">DO021_10975</name>
    <name evidence="4" type="ORF">EYB58_00080</name>
</gene>
<keyword evidence="1 2" id="KW-0732">Signal</keyword>
<dbReference type="Gene3D" id="1.25.40.10">
    <property type="entry name" value="Tetratricopeptide repeat domain"/>
    <property type="match status" value="1"/>
</dbReference>
<evidence type="ECO:0000259" key="3">
    <source>
        <dbReference type="Pfam" id="PF13525"/>
    </source>
</evidence>
<evidence type="ECO:0000313" key="5">
    <source>
        <dbReference type="EMBL" id="RAM01958.1"/>
    </source>
</evidence>
<dbReference type="AlphaFoldDB" id="A0A328FBL6"/>
<evidence type="ECO:0000313" key="6">
    <source>
        <dbReference type="Proteomes" id="UP000248798"/>
    </source>
</evidence>
<dbReference type="InterPro" id="IPR014162">
    <property type="entry name" value="CpoB_C"/>
</dbReference>
<reference evidence="5 6" key="1">
    <citation type="submission" date="2018-06" db="EMBL/GenBank/DDBJ databases">
        <title>Complete Genome Sequence of Desulfobacter hydrogenophilus (DSM3380).</title>
        <authorList>
            <person name="Marietou A."/>
            <person name="Schreiber L."/>
            <person name="Marshall I."/>
            <person name="Jorgensen B."/>
        </authorList>
    </citation>
    <scope>NUCLEOTIDE SEQUENCE [LARGE SCALE GENOMIC DNA]</scope>
    <source>
        <strain evidence="5 6">DSM 3380</strain>
    </source>
</reference>
<proteinExistence type="inferred from homology"/>
<dbReference type="OrthoDB" id="13540at2"/>
<accession>A0A328FBL6</accession>
<evidence type="ECO:0000256" key="2">
    <source>
        <dbReference type="SAM" id="SignalP"/>
    </source>
</evidence>
<dbReference type="GO" id="GO:0051301">
    <property type="term" value="P:cell division"/>
    <property type="evidence" value="ECO:0007669"/>
    <property type="project" value="InterPro"/>
</dbReference>
<organism evidence="5 6">
    <name type="scientific">Desulfobacter hydrogenophilus</name>
    <dbReference type="NCBI Taxonomy" id="2291"/>
    <lineage>
        <taxon>Bacteria</taxon>
        <taxon>Pseudomonadati</taxon>
        <taxon>Thermodesulfobacteriota</taxon>
        <taxon>Desulfobacteria</taxon>
        <taxon>Desulfobacterales</taxon>
        <taxon>Desulfobacteraceae</taxon>
        <taxon>Desulfobacter</taxon>
    </lineage>
</organism>
<dbReference type="Proteomes" id="UP000293902">
    <property type="component" value="Chromosome"/>
</dbReference>
<dbReference type="RefSeq" id="WP_111956589.1">
    <property type="nucleotide sequence ID" value="NZ_CP036313.1"/>
</dbReference>
<protein>
    <submittedName>
        <fullName evidence="5">Tol-pal system protein YbgF</fullName>
    </submittedName>
</protein>
<name>A0A328FBL6_9BACT</name>
<evidence type="ECO:0000313" key="4">
    <source>
        <dbReference type="EMBL" id="QBH11459.1"/>
    </source>
</evidence>
<dbReference type="InterPro" id="IPR039565">
    <property type="entry name" value="BamD-like"/>
</dbReference>
<dbReference type="InterPro" id="IPR034706">
    <property type="entry name" value="CpoB"/>
</dbReference>
<dbReference type="InterPro" id="IPR011990">
    <property type="entry name" value="TPR-like_helical_dom_sf"/>
</dbReference>
<evidence type="ECO:0000313" key="7">
    <source>
        <dbReference type="Proteomes" id="UP000293902"/>
    </source>
</evidence>
<dbReference type="NCBIfam" id="TIGR02795">
    <property type="entry name" value="tol_pal_ybgF"/>
    <property type="match status" value="1"/>
</dbReference>
<feature type="signal peptide" evidence="2">
    <location>
        <begin position="1"/>
        <end position="27"/>
    </location>
</feature>
<dbReference type="EMBL" id="CP036313">
    <property type="protein sequence ID" value="QBH11459.1"/>
    <property type="molecule type" value="Genomic_DNA"/>
</dbReference>
<dbReference type="Pfam" id="PF13525">
    <property type="entry name" value="YfiO"/>
    <property type="match status" value="1"/>
</dbReference>
<feature type="domain" description="Outer membrane lipoprotein BamD-like" evidence="3">
    <location>
        <begin position="157"/>
        <end position="281"/>
    </location>
</feature>
<keyword evidence="7" id="KW-1185">Reference proteome</keyword>